<keyword evidence="3" id="KW-1185">Reference proteome</keyword>
<reference evidence="3" key="1">
    <citation type="submission" date="2016-10" db="EMBL/GenBank/DDBJ databases">
        <authorList>
            <person name="Varghese N."/>
        </authorList>
    </citation>
    <scope>NUCLEOTIDE SEQUENCE [LARGE SCALE GENOMIC DNA]</scope>
    <source>
        <strain evidence="3">DSM 45096 / BCRC 16803 / CGMCC 4.1857 / CIP 109030 / JCM 12277 / KCTC 19219 / NBRC 100920 / 33214</strain>
    </source>
</reference>
<feature type="transmembrane region" description="Helical" evidence="1">
    <location>
        <begin position="39"/>
        <end position="62"/>
    </location>
</feature>
<name>A0A1H7ZDY8_STRJI</name>
<evidence type="ECO:0000256" key="1">
    <source>
        <dbReference type="SAM" id="Phobius"/>
    </source>
</evidence>
<evidence type="ECO:0000313" key="2">
    <source>
        <dbReference type="EMBL" id="SEM56483.1"/>
    </source>
</evidence>
<organism evidence="2 3">
    <name type="scientific">Streptacidiphilus jiangxiensis</name>
    <dbReference type="NCBI Taxonomy" id="235985"/>
    <lineage>
        <taxon>Bacteria</taxon>
        <taxon>Bacillati</taxon>
        <taxon>Actinomycetota</taxon>
        <taxon>Actinomycetes</taxon>
        <taxon>Kitasatosporales</taxon>
        <taxon>Streptomycetaceae</taxon>
        <taxon>Streptacidiphilus</taxon>
    </lineage>
</organism>
<keyword evidence="1" id="KW-0472">Membrane</keyword>
<proteinExistence type="predicted"/>
<gene>
    <name evidence="2" type="ORF">SAMN05414137_13453</name>
</gene>
<dbReference type="RefSeq" id="WP_143094743.1">
    <property type="nucleotide sequence ID" value="NZ_BBPN01000003.1"/>
</dbReference>
<feature type="transmembrane region" description="Helical" evidence="1">
    <location>
        <begin position="7"/>
        <end position="27"/>
    </location>
</feature>
<keyword evidence="1" id="KW-0812">Transmembrane</keyword>
<sequence>MTHRSYALGLAIVAYSGFAVSGALFAAGSLAHVGGGDALLVFLSVLTVLWTAAGVVGARLLVVFERAWDRQFDETGTSWAVREAERILQKAGEQR</sequence>
<accession>A0A1H7ZDY8</accession>
<keyword evidence="1" id="KW-1133">Transmembrane helix</keyword>
<dbReference type="Proteomes" id="UP000183015">
    <property type="component" value="Unassembled WGS sequence"/>
</dbReference>
<evidence type="ECO:0000313" key="3">
    <source>
        <dbReference type="Proteomes" id="UP000183015"/>
    </source>
</evidence>
<protein>
    <submittedName>
        <fullName evidence="2">Uncharacterized protein</fullName>
    </submittedName>
</protein>
<dbReference type="AlphaFoldDB" id="A0A1H7ZDY8"/>
<dbReference type="EMBL" id="FOAZ01000034">
    <property type="protein sequence ID" value="SEM56483.1"/>
    <property type="molecule type" value="Genomic_DNA"/>
</dbReference>